<dbReference type="CDD" id="cd14870">
    <property type="entry name" value="uS7_Mitochondria_Mammalian"/>
    <property type="match status" value="1"/>
</dbReference>
<feature type="domain" description="Small ribosomal subunit protein uS7" evidence="4">
    <location>
        <begin position="73"/>
        <end position="225"/>
    </location>
</feature>
<dbReference type="InterPro" id="IPR023798">
    <property type="entry name" value="Ribosomal_uS7_dom"/>
</dbReference>
<evidence type="ECO:0000259" key="4">
    <source>
        <dbReference type="Pfam" id="PF00177"/>
    </source>
</evidence>
<proteinExistence type="inferred from homology"/>
<keyword evidence="3" id="KW-0687">Ribonucleoprotein</keyword>
<gene>
    <name evidence="5" type="ORF">NEZAVI_LOCUS1621</name>
</gene>
<accession>A0A9P0E5K3</accession>
<dbReference type="EMBL" id="OV725077">
    <property type="protein sequence ID" value="CAH1390415.1"/>
    <property type="molecule type" value="Genomic_DNA"/>
</dbReference>
<evidence type="ECO:0000313" key="6">
    <source>
        <dbReference type="Proteomes" id="UP001152798"/>
    </source>
</evidence>
<evidence type="ECO:0000256" key="1">
    <source>
        <dbReference type="ARBA" id="ARBA00007151"/>
    </source>
</evidence>
<keyword evidence="2" id="KW-0689">Ribosomal protein</keyword>
<dbReference type="InterPro" id="IPR000235">
    <property type="entry name" value="Ribosomal_uS7"/>
</dbReference>
<dbReference type="PIRSF" id="PIRSF002122">
    <property type="entry name" value="RPS7p_RPS7a_RPS5e_RPS7o"/>
    <property type="match status" value="1"/>
</dbReference>
<dbReference type="GO" id="GO:0006412">
    <property type="term" value="P:translation"/>
    <property type="evidence" value="ECO:0007669"/>
    <property type="project" value="InterPro"/>
</dbReference>
<evidence type="ECO:0000256" key="3">
    <source>
        <dbReference type="ARBA" id="ARBA00023274"/>
    </source>
</evidence>
<evidence type="ECO:0000313" key="5">
    <source>
        <dbReference type="EMBL" id="CAH1390415.1"/>
    </source>
</evidence>
<comment type="similarity">
    <text evidence="1">Belongs to the universal ribosomal protein uS7 family.</text>
</comment>
<dbReference type="InterPro" id="IPR036823">
    <property type="entry name" value="Ribosomal_uS7_dom_sf"/>
</dbReference>
<dbReference type="OrthoDB" id="9972728at2759"/>
<dbReference type="Pfam" id="PF00177">
    <property type="entry name" value="Ribosomal_S7"/>
    <property type="match status" value="1"/>
</dbReference>
<dbReference type="AlphaFoldDB" id="A0A9P0E5K3"/>
<keyword evidence="6" id="KW-1185">Reference proteome</keyword>
<protein>
    <recommendedName>
        <fullName evidence="4">Small ribosomal subunit protein uS7 domain-containing protein</fullName>
    </recommendedName>
</protein>
<organism evidence="5 6">
    <name type="scientific">Nezara viridula</name>
    <name type="common">Southern green stink bug</name>
    <name type="synonym">Cimex viridulus</name>
    <dbReference type="NCBI Taxonomy" id="85310"/>
    <lineage>
        <taxon>Eukaryota</taxon>
        <taxon>Metazoa</taxon>
        <taxon>Ecdysozoa</taxon>
        <taxon>Arthropoda</taxon>
        <taxon>Hexapoda</taxon>
        <taxon>Insecta</taxon>
        <taxon>Pterygota</taxon>
        <taxon>Neoptera</taxon>
        <taxon>Paraneoptera</taxon>
        <taxon>Hemiptera</taxon>
        <taxon>Heteroptera</taxon>
        <taxon>Panheteroptera</taxon>
        <taxon>Pentatomomorpha</taxon>
        <taxon>Pentatomoidea</taxon>
        <taxon>Pentatomidae</taxon>
        <taxon>Pentatominae</taxon>
        <taxon>Nezara</taxon>
    </lineage>
</organism>
<dbReference type="Proteomes" id="UP001152798">
    <property type="component" value="Chromosome 1"/>
</dbReference>
<dbReference type="GO" id="GO:1990904">
    <property type="term" value="C:ribonucleoprotein complex"/>
    <property type="evidence" value="ECO:0007669"/>
    <property type="project" value="UniProtKB-KW"/>
</dbReference>
<dbReference type="GO" id="GO:0005840">
    <property type="term" value="C:ribosome"/>
    <property type="evidence" value="ECO:0007669"/>
    <property type="project" value="UniProtKB-KW"/>
</dbReference>
<sequence>MAQVKQLLSFTLGSTRKIYLPKLSFAASREYSAYAPNFVDPVFRKEDINKLKESGEAKKLAHVPIKAAKTEQTSSEFYDHQLERFTNYVMREGRKGLARKIVSQSLQQVKRIQIQRYHKEMDPDEKAKIVLDPLKVFHAAVENCKPLLKLTPVKRGGATYQVPVPITPQKATFMSMNWLIEQGKAEPKTTRFYFKLANELVNASNGQGRVIKKKEDLHRQCEANKAYAHYR</sequence>
<evidence type="ECO:0000256" key="2">
    <source>
        <dbReference type="ARBA" id="ARBA00022980"/>
    </source>
</evidence>
<dbReference type="Gene3D" id="1.10.455.10">
    <property type="entry name" value="Ribosomal protein S7 domain"/>
    <property type="match status" value="1"/>
</dbReference>
<dbReference type="PANTHER" id="PTHR11205">
    <property type="entry name" value="RIBOSOMAL PROTEIN S7"/>
    <property type="match status" value="1"/>
</dbReference>
<name>A0A9P0E5K3_NEZVI</name>
<reference evidence="5" key="1">
    <citation type="submission" date="2022-01" db="EMBL/GenBank/DDBJ databases">
        <authorList>
            <person name="King R."/>
        </authorList>
    </citation>
    <scope>NUCLEOTIDE SEQUENCE</scope>
</reference>
<dbReference type="SUPFAM" id="SSF47973">
    <property type="entry name" value="Ribosomal protein S7"/>
    <property type="match status" value="1"/>
</dbReference>